<dbReference type="GO" id="GO:0070042">
    <property type="term" value="F:rRNA (uridine-N3-)-methyltransferase activity"/>
    <property type="evidence" value="ECO:0007669"/>
    <property type="project" value="TreeGrafter"/>
</dbReference>
<keyword evidence="3 10" id="KW-0963">Cytoplasm</keyword>
<comment type="similarity">
    <text evidence="2 10">Belongs to the RNA methyltransferase RsmE family.</text>
</comment>
<evidence type="ECO:0000256" key="6">
    <source>
        <dbReference type="ARBA" id="ARBA00022679"/>
    </source>
</evidence>
<feature type="domain" description="Ribosomal RNA small subunit methyltransferase E methyltransferase" evidence="11">
    <location>
        <begin position="72"/>
        <end position="233"/>
    </location>
</feature>
<dbReference type="InterPro" id="IPR029028">
    <property type="entry name" value="Alpha/beta_knot_MTases"/>
</dbReference>
<dbReference type="SUPFAM" id="SSF75217">
    <property type="entry name" value="alpha/beta knot"/>
    <property type="match status" value="1"/>
</dbReference>
<dbReference type="EC" id="2.1.1.193" evidence="10"/>
<evidence type="ECO:0000256" key="8">
    <source>
        <dbReference type="ARBA" id="ARBA00025699"/>
    </source>
</evidence>
<keyword evidence="4 10" id="KW-0698">rRNA processing</keyword>
<dbReference type="GO" id="GO:0070475">
    <property type="term" value="P:rRNA base methylation"/>
    <property type="evidence" value="ECO:0007669"/>
    <property type="project" value="TreeGrafter"/>
</dbReference>
<dbReference type="InterPro" id="IPR046886">
    <property type="entry name" value="RsmE_MTase_dom"/>
</dbReference>
<proteinExistence type="inferred from homology"/>
<dbReference type="NCBIfam" id="TIGR00046">
    <property type="entry name" value="RsmE family RNA methyltransferase"/>
    <property type="match status" value="1"/>
</dbReference>
<keyword evidence="5 10" id="KW-0489">Methyltransferase</keyword>
<dbReference type="NCBIfam" id="NF008700">
    <property type="entry name" value="PRK11713.5-4"/>
    <property type="match status" value="1"/>
</dbReference>
<dbReference type="AlphaFoldDB" id="A0A2G6MU54"/>
<gene>
    <name evidence="12" type="ORF">CSA25_01505</name>
</gene>
<dbReference type="GO" id="GO:0005737">
    <property type="term" value="C:cytoplasm"/>
    <property type="evidence" value="ECO:0007669"/>
    <property type="project" value="UniProtKB-SubCell"/>
</dbReference>
<dbReference type="Gene3D" id="3.40.1280.10">
    <property type="match status" value="1"/>
</dbReference>
<evidence type="ECO:0000313" key="12">
    <source>
        <dbReference type="EMBL" id="PIE63159.1"/>
    </source>
</evidence>
<comment type="catalytic activity">
    <reaction evidence="9 10">
        <text>uridine(1498) in 16S rRNA + S-adenosyl-L-methionine = N(3)-methyluridine(1498) in 16S rRNA + S-adenosyl-L-homocysteine + H(+)</text>
        <dbReference type="Rhea" id="RHEA:42920"/>
        <dbReference type="Rhea" id="RHEA-COMP:10283"/>
        <dbReference type="Rhea" id="RHEA-COMP:10284"/>
        <dbReference type="ChEBI" id="CHEBI:15378"/>
        <dbReference type="ChEBI" id="CHEBI:57856"/>
        <dbReference type="ChEBI" id="CHEBI:59789"/>
        <dbReference type="ChEBI" id="CHEBI:65315"/>
        <dbReference type="ChEBI" id="CHEBI:74502"/>
        <dbReference type="EC" id="2.1.1.193"/>
    </reaction>
</comment>
<evidence type="ECO:0000256" key="4">
    <source>
        <dbReference type="ARBA" id="ARBA00022552"/>
    </source>
</evidence>
<dbReference type="Pfam" id="PF04452">
    <property type="entry name" value="Methyltrans_RNA"/>
    <property type="match status" value="1"/>
</dbReference>
<evidence type="ECO:0000256" key="7">
    <source>
        <dbReference type="ARBA" id="ARBA00022691"/>
    </source>
</evidence>
<organism evidence="12 13">
    <name type="scientific">Desulfobacter postgatei</name>
    <dbReference type="NCBI Taxonomy" id="2293"/>
    <lineage>
        <taxon>Bacteria</taxon>
        <taxon>Pseudomonadati</taxon>
        <taxon>Thermodesulfobacteriota</taxon>
        <taxon>Desulfobacteria</taxon>
        <taxon>Desulfobacterales</taxon>
        <taxon>Desulfobacteraceae</taxon>
        <taxon>Desulfobacter</taxon>
    </lineage>
</organism>
<dbReference type="EMBL" id="PDTI01000014">
    <property type="protein sequence ID" value="PIE63159.1"/>
    <property type="molecule type" value="Genomic_DNA"/>
</dbReference>
<dbReference type="PANTHER" id="PTHR30027">
    <property type="entry name" value="RIBOSOMAL RNA SMALL SUBUNIT METHYLTRANSFERASE E"/>
    <property type="match status" value="1"/>
</dbReference>
<evidence type="ECO:0000256" key="1">
    <source>
        <dbReference type="ARBA" id="ARBA00004496"/>
    </source>
</evidence>
<sequence length="236" mass="26365">MNLILLEDRDFISPDRISLQGDRCRHIIKVLGAKPGDTLVCGKKNAKMGTGRIVSLDRLSIEMEVHLDQNPPPPLPLTLVLALPRPKMLKRILQSLSSLGVKDIFLINSRRVEKSFWGSRVLSESGIQRHLDLGLCQAKDILVPRVHLRRFFAPFVKEELPELSRNKKRILAHPKAQSLCPSGLNSDTVLVIGPEGGFIDLEVQTLVDKGFEPMTMGKRILRVETAVTALVARLFT</sequence>
<evidence type="ECO:0000259" key="11">
    <source>
        <dbReference type="Pfam" id="PF04452"/>
    </source>
</evidence>
<comment type="caution">
    <text evidence="12">The sequence shown here is derived from an EMBL/GenBank/DDBJ whole genome shotgun (WGS) entry which is preliminary data.</text>
</comment>
<evidence type="ECO:0000313" key="13">
    <source>
        <dbReference type="Proteomes" id="UP000231203"/>
    </source>
</evidence>
<evidence type="ECO:0000256" key="3">
    <source>
        <dbReference type="ARBA" id="ARBA00022490"/>
    </source>
</evidence>
<evidence type="ECO:0000256" key="5">
    <source>
        <dbReference type="ARBA" id="ARBA00022603"/>
    </source>
</evidence>
<dbReference type="CDD" id="cd18084">
    <property type="entry name" value="RsmE-like"/>
    <property type="match status" value="1"/>
</dbReference>
<dbReference type="InterPro" id="IPR029026">
    <property type="entry name" value="tRNA_m1G_MTases_N"/>
</dbReference>
<evidence type="ECO:0000256" key="9">
    <source>
        <dbReference type="ARBA" id="ARBA00047944"/>
    </source>
</evidence>
<evidence type="ECO:0000256" key="2">
    <source>
        <dbReference type="ARBA" id="ARBA00005528"/>
    </source>
</evidence>
<keyword evidence="6 10" id="KW-0808">Transferase</keyword>
<evidence type="ECO:0000256" key="10">
    <source>
        <dbReference type="PIRNR" id="PIRNR015601"/>
    </source>
</evidence>
<dbReference type="InterPro" id="IPR006700">
    <property type="entry name" value="RsmE"/>
</dbReference>
<comment type="function">
    <text evidence="8 10">Specifically methylates the N3 position of the uracil ring of uridine 1498 (m3U1498) in 16S rRNA. Acts on the fully assembled 30S ribosomal subunit.</text>
</comment>
<keyword evidence="7 10" id="KW-0949">S-adenosyl-L-methionine</keyword>
<reference evidence="12 13" key="1">
    <citation type="submission" date="2017-10" db="EMBL/GenBank/DDBJ databases">
        <title>Novel microbial diversity and functional potential in the marine mammal oral microbiome.</title>
        <authorList>
            <person name="Dudek N.K."/>
            <person name="Sun C.L."/>
            <person name="Burstein D."/>
            <person name="Kantor R.S."/>
            <person name="Aliaga Goltsman D.S."/>
            <person name="Bik E.M."/>
            <person name="Thomas B.C."/>
            <person name="Banfield J.F."/>
            <person name="Relman D.A."/>
        </authorList>
    </citation>
    <scope>NUCLEOTIDE SEQUENCE [LARGE SCALE GENOMIC DNA]</scope>
    <source>
        <strain evidence="12">DOLJORAL78_47_202</strain>
    </source>
</reference>
<accession>A0A2G6MU54</accession>
<dbReference type="Proteomes" id="UP000231203">
    <property type="component" value="Unassembled WGS sequence"/>
</dbReference>
<name>A0A2G6MU54_9BACT</name>
<dbReference type="PIRSF" id="PIRSF015601">
    <property type="entry name" value="MTase_slr0722"/>
    <property type="match status" value="1"/>
</dbReference>
<comment type="subcellular location">
    <subcellularLocation>
        <location evidence="1 10">Cytoplasm</location>
    </subcellularLocation>
</comment>
<dbReference type="PANTHER" id="PTHR30027:SF3">
    <property type="entry name" value="16S RRNA (URACIL(1498)-N(3))-METHYLTRANSFERASE"/>
    <property type="match status" value="1"/>
</dbReference>
<protein>
    <recommendedName>
        <fullName evidence="10">Ribosomal RNA small subunit methyltransferase E</fullName>
        <ecNumber evidence="10">2.1.1.193</ecNumber>
    </recommendedName>
</protein>